<dbReference type="EMBL" id="OC922881">
    <property type="protein sequence ID" value="CAD7654494.1"/>
    <property type="molecule type" value="Genomic_DNA"/>
</dbReference>
<keyword evidence="3" id="KW-1185">Reference proteome</keyword>
<evidence type="ECO:0000256" key="1">
    <source>
        <dbReference type="SAM" id="MobiDB-lite"/>
    </source>
</evidence>
<feature type="compositionally biased region" description="Low complexity" evidence="1">
    <location>
        <begin position="143"/>
        <end position="152"/>
    </location>
</feature>
<feature type="region of interest" description="Disordered" evidence="1">
    <location>
        <begin position="118"/>
        <end position="158"/>
    </location>
</feature>
<name>A0A7R9QQT7_9ACAR</name>
<protein>
    <submittedName>
        <fullName evidence="2">Uncharacterized protein</fullName>
    </submittedName>
</protein>
<sequence>MNLFTSNGDNSYGNGVSLYGRGGKRGGYGGGRAVRGYGSSGAYNKGIPLSRHTYVQRPKSYSAQRARPYRPRYRPSNRGYGSSSLGYGASNGGYGSSGLGYSAQSGYKSPLPSPNQLFGSYSRSYNNKPSYNRPSYDRVSAPDSYESLYDGYDSSDGDQPYEEYADGEVISTQVYDGYEIVREPVNSYNGNYNSNYNY</sequence>
<feature type="region of interest" description="Disordered" evidence="1">
    <location>
        <begin position="47"/>
        <end position="84"/>
    </location>
</feature>
<evidence type="ECO:0000313" key="2">
    <source>
        <dbReference type="EMBL" id="CAD7654494.1"/>
    </source>
</evidence>
<gene>
    <name evidence="2" type="ORF">ONB1V03_LOCUS11141</name>
</gene>
<feature type="compositionally biased region" description="Polar residues" evidence="1">
    <location>
        <begin position="118"/>
        <end position="133"/>
    </location>
</feature>
<proteinExistence type="predicted"/>
<reference evidence="2" key="1">
    <citation type="submission" date="2020-11" db="EMBL/GenBank/DDBJ databases">
        <authorList>
            <person name="Tran Van P."/>
        </authorList>
    </citation>
    <scope>NUCLEOTIDE SEQUENCE</scope>
</reference>
<dbReference type="EMBL" id="CAJPVJ010008056">
    <property type="protein sequence ID" value="CAG2171681.1"/>
    <property type="molecule type" value="Genomic_DNA"/>
</dbReference>
<dbReference type="Proteomes" id="UP000728032">
    <property type="component" value="Unassembled WGS sequence"/>
</dbReference>
<organism evidence="2">
    <name type="scientific">Oppiella nova</name>
    <dbReference type="NCBI Taxonomy" id="334625"/>
    <lineage>
        <taxon>Eukaryota</taxon>
        <taxon>Metazoa</taxon>
        <taxon>Ecdysozoa</taxon>
        <taxon>Arthropoda</taxon>
        <taxon>Chelicerata</taxon>
        <taxon>Arachnida</taxon>
        <taxon>Acari</taxon>
        <taxon>Acariformes</taxon>
        <taxon>Sarcoptiformes</taxon>
        <taxon>Oribatida</taxon>
        <taxon>Brachypylina</taxon>
        <taxon>Oppioidea</taxon>
        <taxon>Oppiidae</taxon>
        <taxon>Oppiella</taxon>
    </lineage>
</organism>
<dbReference type="AlphaFoldDB" id="A0A7R9QQT7"/>
<accession>A0A7R9QQT7</accession>
<evidence type="ECO:0000313" key="3">
    <source>
        <dbReference type="Proteomes" id="UP000728032"/>
    </source>
</evidence>